<evidence type="ECO:0000313" key="2">
    <source>
        <dbReference type="Proteomes" id="UP000244623"/>
    </source>
</evidence>
<proteinExistence type="predicted"/>
<sequence>MRTTYFRVEGGGSGTETSQNRIIVNPDGSVTINSGCSGQLCVSTNGSSHAYYYLTNKRPDGTVIVFEINGALHKQIMEAAIPQRPIPGVPGDPNAPKKVDPGKGEPSVSLELPKVWDRLIEQNSSKARVVTKEEFMNEFGK</sequence>
<accession>A0ACD5IYJ4</accession>
<keyword evidence="1" id="KW-0614">Plasmid</keyword>
<reference evidence="1" key="1">
    <citation type="submission" date="2025-05" db="EMBL/GenBank/DDBJ databases">
        <title>FDA Reference Genome datasets for Cronobacter.</title>
        <authorList>
            <person name="Gopinath G.R."/>
        </authorList>
    </citation>
    <scope>NUCLEOTIDE SEQUENCE</scope>
    <source>
        <strain evidence="1">MOD1-Sh41s</strain>
    </source>
</reference>
<organism evidence="1 2">
    <name type="scientific">Cronobacter turicensis</name>
    <dbReference type="NCBI Taxonomy" id="413502"/>
    <lineage>
        <taxon>Bacteria</taxon>
        <taxon>Pseudomonadati</taxon>
        <taxon>Pseudomonadota</taxon>
        <taxon>Gammaproteobacteria</taxon>
        <taxon>Enterobacterales</taxon>
        <taxon>Enterobacteriaceae</taxon>
        <taxon>Cronobacter</taxon>
    </lineage>
</organism>
<name>A0ACD5IYJ4_9ENTR</name>
<dbReference type="EMBL" id="CP187985">
    <property type="protein sequence ID" value="XSF56477.1"/>
    <property type="molecule type" value="Genomic_DNA"/>
</dbReference>
<protein>
    <submittedName>
        <fullName evidence="1">Uncharacterized protein</fullName>
    </submittedName>
</protein>
<dbReference type="Proteomes" id="UP000244623">
    <property type="component" value="Plasmid pCturSh41s_1"/>
</dbReference>
<evidence type="ECO:0000313" key="1">
    <source>
        <dbReference type="EMBL" id="XSF56477.1"/>
    </source>
</evidence>
<gene>
    <name evidence="1" type="ORF">BS411_021075</name>
</gene>
<geneLocation type="plasmid" evidence="1 2">
    <name>pCturSh41s_1</name>
</geneLocation>